<keyword evidence="4" id="KW-0808">Transferase</keyword>
<evidence type="ECO:0000256" key="8">
    <source>
        <dbReference type="SAM" id="Phobius"/>
    </source>
</evidence>
<feature type="domain" description="Glycosyltransferase RgtA/B/C/D-like" evidence="9">
    <location>
        <begin position="40"/>
        <end position="188"/>
    </location>
</feature>
<protein>
    <recommendedName>
        <fullName evidence="9">Glycosyltransferase RgtA/B/C/D-like domain-containing protein</fullName>
    </recommendedName>
</protein>
<evidence type="ECO:0000313" key="11">
    <source>
        <dbReference type="Proteomes" id="UP000177187"/>
    </source>
</evidence>
<feature type="transmembrane region" description="Helical" evidence="8">
    <location>
        <begin position="312"/>
        <end position="331"/>
    </location>
</feature>
<comment type="subcellular location">
    <subcellularLocation>
        <location evidence="1">Cell membrane</location>
        <topology evidence="1">Multi-pass membrane protein</topology>
    </subcellularLocation>
</comment>
<feature type="transmembrane region" description="Helical" evidence="8">
    <location>
        <begin position="57"/>
        <end position="78"/>
    </location>
</feature>
<evidence type="ECO:0000256" key="5">
    <source>
        <dbReference type="ARBA" id="ARBA00022692"/>
    </source>
</evidence>
<evidence type="ECO:0000256" key="1">
    <source>
        <dbReference type="ARBA" id="ARBA00004651"/>
    </source>
</evidence>
<feature type="transmembrane region" description="Helical" evidence="8">
    <location>
        <begin position="280"/>
        <end position="300"/>
    </location>
</feature>
<dbReference type="GO" id="GO:0005886">
    <property type="term" value="C:plasma membrane"/>
    <property type="evidence" value="ECO:0007669"/>
    <property type="project" value="UniProtKB-SubCell"/>
</dbReference>
<keyword evidence="2" id="KW-1003">Cell membrane</keyword>
<dbReference type="InterPro" id="IPR050297">
    <property type="entry name" value="LipidA_mod_glycosyltrf_83"/>
</dbReference>
<name>A0A1F5EVN6_9BACT</name>
<evidence type="ECO:0000256" key="7">
    <source>
        <dbReference type="ARBA" id="ARBA00023136"/>
    </source>
</evidence>
<proteinExistence type="predicted"/>
<organism evidence="10 11">
    <name type="scientific">Candidatus Coatesbacteria bacterium RBG_13_66_14</name>
    <dbReference type="NCBI Taxonomy" id="1817816"/>
    <lineage>
        <taxon>Bacteria</taxon>
        <taxon>Candidatus Coatesiibacteriota</taxon>
    </lineage>
</organism>
<dbReference type="GO" id="GO:0009103">
    <property type="term" value="P:lipopolysaccharide biosynthetic process"/>
    <property type="evidence" value="ECO:0007669"/>
    <property type="project" value="UniProtKB-ARBA"/>
</dbReference>
<evidence type="ECO:0000256" key="2">
    <source>
        <dbReference type="ARBA" id="ARBA00022475"/>
    </source>
</evidence>
<evidence type="ECO:0000259" key="9">
    <source>
        <dbReference type="Pfam" id="PF13231"/>
    </source>
</evidence>
<gene>
    <name evidence="10" type="ORF">A2Y64_07145</name>
</gene>
<dbReference type="PANTHER" id="PTHR33908:SF11">
    <property type="entry name" value="MEMBRANE PROTEIN"/>
    <property type="match status" value="1"/>
</dbReference>
<dbReference type="GO" id="GO:0016763">
    <property type="term" value="F:pentosyltransferase activity"/>
    <property type="evidence" value="ECO:0007669"/>
    <property type="project" value="TreeGrafter"/>
</dbReference>
<feature type="transmembrane region" description="Helical" evidence="8">
    <location>
        <begin position="255"/>
        <end position="274"/>
    </location>
</feature>
<keyword evidence="5 8" id="KW-0812">Transmembrane</keyword>
<sequence>MNWLSADDAYITLRYAQHWAQGYGPVYNIGERVEGYTNFLWVLTLTPLIGLGVPGTLAVKLLAGLSGAGAICLVWFLGRRIAGRDSWLGPAAALALALNGTFIWWTLPGSMEVSTLALTLLAGFYLLLGREGADERARLRETLGAGVLLGLSVLTRPDAVLFGIPALVVVLLEKKRRPLRAALLLAPGLFMVAGQLIFRLAYYGDWLPNTFYAKVGINLRVIGRGLEYLLTFVKAQALLFVGAVFFPWKRWGAKALPFLTGCLLYWVYLAAIGGDWMSLRLFHHTVPILVLVGVGGYLSLFERLRGTNWGKAVRIPAAVLGLAGLVYLTHLEADPSMAFSPLRFGVQQRYSTARWLNGHADPEDRVALTSTGIIPYFTDLYTIDMVGLMDPHIAREGVSIAGYGFPGHERFDNDYVLAKKPEWFVLNITPGELKSGAQPTLFYEMDLLRRPEFWAEYPLVLPPYPTLTILHRRDDARGLERLESGEWESSYGFVPPYARRGATPAGI</sequence>
<dbReference type="PANTHER" id="PTHR33908">
    <property type="entry name" value="MANNOSYLTRANSFERASE YKCB-RELATED"/>
    <property type="match status" value="1"/>
</dbReference>
<feature type="transmembrane region" description="Helical" evidence="8">
    <location>
        <begin position="87"/>
        <end position="107"/>
    </location>
</feature>
<dbReference type="Pfam" id="PF13231">
    <property type="entry name" value="PMT_2"/>
    <property type="match status" value="1"/>
</dbReference>
<keyword evidence="7 8" id="KW-0472">Membrane</keyword>
<reference evidence="10 11" key="1">
    <citation type="journal article" date="2016" name="Nat. Commun.">
        <title>Thousands of microbial genomes shed light on interconnected biogeochemical processes in an aquifer system.</title>
        <authorList>
            <person name="Anantharaman K."/>
            <person name="Brown C.T."/>
            <person name="Hug L.A."/>
            <person name="Sharon I."/>
            <person name="Castelle C.J."/>
            <person name="Probst A.J."/>
            <person name="Thomas B.C."/>
            <person name="Singh A."/>
            <person name="Wilkins M.J."/>
            <person name="Karaoz U."/>
            <person name="Brodie E.L."/>
            <person name="Williams K.H."/>
            <person name="Hubbard S.S."/>
            <person name="Banfield J.F."/>
        </authorList>
    </citation>
    <scope>NUCLEOTIDE SEQUENCE [LARGE SCALE GENOMIC DNA]</scope>
</reference>
<dbReference type="InterPro" id="IPR038731">
    <property type="entry name" value="RgtA/B/C-like"/>
</dbReference>
<evidence type="ECO:0000313" key="10">
    <source>
        <dbReference type="EMBL" id="OGD71469.1"/>
    </source>
</evidence>
<dbReference type="EMBL" id="MFAF01000150">
    <property type="protein sequence ID" value="OGD71469.1"/>
    <property type="molecule type" value="Genomic_DNA"/>
</dbReference>
<feature type="transmembrane region" description="Helical" evidence="8">
    <location>
        <begin position="113"/>
        <end position="130"/>
    </location>
</feature>
<comment type="caution">
    <text evidence="10">The sequence shown here is derived from an EMBL/GenBank/DDBJ whole genome shotgun (WGS) entry which is preliminary data.</text>
</comment>
<accession>A0A1F5EVN6</accession>
<keyword evidence="3" id="KW-0328">Glycosyltransferase</keyword>
<dbReference type="Proteomes" id="UP000177187">
    <property type="component" value="Unassembled WGS sequence"/>
</dbReference>
<keyword evidence="6 8" id="KW-1133">Transmembrane helix</keyword>
<evidence type="ECO:0000256" key="6">
    <source>
        <dbReference type="ARBA" id="ARBA00022989"/>
    </source>
</evidence>
<dbReference type="AlphaFoldDB" id="A0A1F5EVN6"/>
<evidence type="ECO:0000256" key="3">
    <source>
        <dbReference type="ARBA" id="ARBA00022676"/>
    </source>
</evidence>
<feature type="transmembrane region" description="Helical" evidence="8">
    <location>
        <begin position="228"/>
        <end position="248"/>
    </location>
</feature>
<dbReference type="STRING" id="1817816.A2Y64_07145"/>
<evidence type="ECO:0000256" key="4">
    <source>
        <dbReference type="ARBA" id="ARBA00022679"/>
    </source>
</evidence>
<feature type="transmembrane region" description="Helical" evidence="8">
    <location>
        <begin position="181"/>
        <end position="202"/>
    </location>
</feature>